<evidence type="ECO:0000313" key="3">
    <source>
        <dbReference type="Proteomes" id="UP000765509"/>
    </source>
</evidence>
<dbReference type="Proteomes" id="UP000765509">
    <property type="component" value="Unassembled WGS sequence"/>
</dbReference>
<dbReference type="EMBL" id="AVOT02067979">
    <property type="protein sequence ID" value="MBW0559357.1"/>
    <property type="molecule type" value="Genomic_DNA"/>
</dbReference>
<evidence type="ECO:0000256" key="1">
    <source>
        <dbReference type="SAM" id="MobiDB-lite"/>
    </source>
</evidence>
<protein>
    <submittedName>
        <fullName evidence="2">Uncharacterized protein</fullName>
    </submittedName>
</protein>
<dbReference type="AlphaFoldDB" id="A0A9Q3PG62"/>
<reference evidence="2" key="1">
    <citation type="submission" date="2021-03" db="EMBL/GenBank/DDBJ databases">
        <title>Draft genome sequence of rust myrtle Austropuccinia psidii MF-1, a brazilian biotype.</title>
        <authorList>
            <person name="Quecine M.C."/>
            <person name="Pachon D.M.R."/>
            <person name="Bonatelli M.L."/>
            <person name="Correr F.H."/>
            <person name="Franceschini L.M."/>
            <person name="Leite T.F."/>
            <person name="Margarido G.R.A."/>
            <person name="Almeida C.A."/>
            <person name="Ferrarezi J.A."/>
            <person name="Labate C.A."/>
        </authorList>
    </citation>
    <scope>NUCLEOTIDE SEQUENCE</scope>
    <source>
        <strain evidence="2">MF-1</strain>
    </source>
</reference>
<keyword evidence="3" id="KW-1185">Reference proteome</keyword>
<accession>A0A9Q3PG62</accession>
<proteinExistence type="predicted"/>
<name>A0A9Q3PG62_9BASI</name>
<evidence type="ECO:0000313" key="2">
    <source>
        <dbReference type="EMBL" id="MBW0559357.1"/>
    </source>
</evidence>
<gene>
    <name evidence="2" type="ORF">O181_099072</name>
</gene>
<sequence>MRPKGAKGGSPLAPKAKWAHLSPFLTMDTNPPILAKNPEDPISDQGPPVAHFQPWPLGTPRGHQLSSNPLFPPAQGEGFQFLHAPHTQQCRSGAYMVLYTIMHHFFSGIQW</sequence>
<comment type="caution">
    <text evidence="2">The sequence shown here is derived from an EMBL/GenBank/DDBJ whole genome shotgun (WGS) entry which is preliminary data.</text>
</comment>
<organism evidence="2 3">
    <name type="scientific">Austropuccinia psidii MF-1</name>
    <dbReference type="NCBI Taxonomy" id="1389203"/>
    <lineage>
        <taxon>Eukaryota</taxon>
        <taxon>Fungi</taxon>
        <taxon>Dikarya</taxon>
        <taxon>Basidiomycota</taxon>
        <taxon>Pucciniomycotina</taxon>
        <taxon>Pucciniomycetes</taxon>
        <taxon>Pucciniales</taxon>
        <taxon>Sphaerophragmiaceae</taxon>
        <taxon>Austropuccinia</taxon>
    </lineage>
</organism>
<feature type="region of interest" description="Disordered" evidence="1">
    <location>
        <begin position="29"/>
        <end position="70"/>
    </location>
</feature>